<dbReference type="SUPFAM" id="SSF47413">
    <property type="entry name" value="lambda repressor-like DNA-binding domains"/>
    <property type="match status" value="1"/>
</dbReference>
<evidence type="ECO:0000259" key="2">
    <source>
        <dbReference type="PROSITE" id="PS50943"/>
    </source>
</evidence>
<keyword evidence="4" id="KW-1185">Reference proteome</keyword>
<evidence type="ECO:0000313" key="4">
    <source>
        <dbReference type="Proteomes" id="UP000439983"/>
    </source>
</evidence>
<dbReference type="PROSITE" id="PS50943">
    <property type="entry name" value="HTH_CROC1"/>
    <property type="match status" value="1"/>
</dbReference>
<dbReference type="PANTHER" id="PTHR46558:SF4">
    <property type="entry name" value="DNA-BIDING PHAGE PROTEIN"/>
    <property type="match status" value="1"/>
</dbReference>
<dbReference type="CDD" id="cd00093">
    <property type="entry name" value="HTH_XRE"/>
    <property type="match status" value="1"/>
</dbReference>
<dbReference type="PANTHER" id="PTHR46558">
    <property type="entry name" value="TRACRIPTIONAL REGULATORY PROTEIN-RELATED-RELATED"/>
    <property type="match status" value="1"/>
</dbReference>
<proteinExistence type="predicted"/>
<dbReference type="Proteomes" id="UP000439983">
    <property type="component" value="Unassembled WGS sequence"/>
</dbReference>
<keyword evidence="1" id="KW-0238">DNA-binding</keyword>
<dbReference type="InterPro" id="IPR001387">
    <property type="entry name" value="Cro/C1-type_HTH"/>
</dbReference>
<reference evidence="3 4" key="1">
    <citation type="journal article" date="2013" name="Genome Biol.">
        <title>Comparative genomics of the core and accessory genomes of 48 Sinorhizobium strains comprising five genospecies.</title>
        <authorList>
            <person name="Sugawara M."/>
            <person name="Epstein B."/>
            <person name="Badgley B.D."/>
            <person name="Unno T."/>
            <person name="Xu L."/>
            <person name="Reese J."/>
            <person name="Gyaneshwar P."/>
            <person name="Denny R."/>
            <person name="Mudge J."/>
            <person name="Bharti A.K."/>
            <person name="Farmer A.D."/>
            <person name="May G.D."/>
            <person name="Woodward J.E."/>
            <person name="Medigue C."/>
            <person name="Vallenet D."/>
            <person name="Lajus A."/>
            <person name="Rouy Z."/>
            <person name="Martinez-Vaz B."/>
            <person name="Tiffin P."/>
            <person name="Young N.D."/>
            <person name="Sadowsky M.J."/>
        </authorList>
    </citation>
    <scope>NUCLEOTIDE SEQUENCE [LARGE SCALE GENOMIC DNA]</scope>
    <source>
        <strain evidence="3 4">USDA4894</strain>
    </source>
</reference>
<organism evidence="3 4">
    <name type="scientific">Sinorhizobium terangae</name>
    <dbReference type="NCBI Taxonomy" id="110322"/>
    <lineage>
        <taxon>Bacteria</taxon>
        <taxon>Pseudomonadati</taxon>
        <taxon>Pseudomonadota</taxon>
        <taxon>Alphaproteobacteria</taxon>
        <taxon>Hyphomicrobiales</taxon>
        <taxon>Rhizobiaceae</taxon>
        <taxon>Sinorhizobium/Ensifer group</taxon>
        <taxon>Sinorhizobium</taxon>
    </lineage>
</organism>
<evidence type="ECO:0000256" key="1">
    <source>
        <dbReference type="ARBA" id="ARBA00023125"/>
    </source>
</evidence>
<evidence type="ECO:0000313" key="3">
    <source>
        <dbReference type="EMBL" id="MQX15065.1"/>
    </source>
</evidence>
<dbReference type="Pfam" id="PF01381">
    <property type="entry name" value="HTH_3"/>
    <property type="match status" value="1"/>
</dbReference>
<comment type="caution">
    <text evidence="3">The sequence shown here is derived from an EMBL/GenBank/DDBJ whole genome shotgun (WGS) entry which is preliminary data.</text>
</comment>
<dbReference type="GO" id="GO:0003677">
    <property type="term" value="F:DNA binding"/>
    <property type="evidence" value="ECO:0007669"/>
    <property type="project" value="UniProtKB-KW"/>
</dbReference>
<feature type="domain" description="HTH cro/C1-type" evidence="2">
    <location>
        <begin position="4"/>
        <end position="58"/>
    </location>
</feature>
<name>A0A6N7LDT4_SINTE</name>
<dbReference type="SMART" id="SM00530">
    <property type="entry name" value="HTH_XRE"/>
    <property type="match status" value="1"/>
</dbReference>
<accession>A0A6N7LDT4</accession>
<dbReference type="AlphaFoldDB" id="A0A6N7LDT4"/>
<dbReference type="EMBL" id="WITC01000036">
    <property type="protein sequence ID" value="MQX15065.1"/>
    <property type="molecule type" value="Genomic_DNA"/>
</dbReference>
<dbReference type="RefSeq" id="WP_153438543.1">
    <property type="nucleotide sequence ID" value="NZ_JACIGA010000001.1"/>
</dbReference>
<gene>
    <name evidence="3" type="ORF">GHK62_09910</name>
</gene>
<dbReference type="Gene3D" id="1.10.260.40">
    <property type="entry name" value="lambda repressor-like DNA-binding domains"/>
    <property type="match status" value="1"/>
</dbReference>
<protein>
    <submittedName>
        <fullName evidence="3">Helix-turn-helix domain-containing protein</fullName>
    </submittedName>
</protein>
<dbReference type="InterPro" id="IPR010982">
    <property type="entry name" value="Lambda_DNA-bd_dom_sf"/>
</dbReference>
<sequence length="286" mass="31849">MNKLKELRTRYGLKQKDVAERLNTTQQTVARWETGLSSIPVAQLKDLAIMFGCSVDELLGVELHPRQRDAAGFARDKQGTPFGTFKITFAHGDLEYPIDEPEAERVLRHFRPTIDLEAPAGWVEIGALNNRLIFLNPSHLIEFELISDDTEVMPFFSSPEVYQSLTKSIPVSQLGHLAAAERIEVIRRITASAPDAESASEDEEKIIEEMNCVRVIYADGRASTHYLSNDTASELFILSSNLGGIGPNAFLRVYEDGPDCRVINLSKVAVIEVPLEAYLQCLDDDA</sequence>
<dbReference type="OrthoDB" id="9802640at2"/>